<keyword evidence="5" id="KW-1185">Reference proteome</keyword>
<proteinExistence type="predicted"/>
<dbReference type="InterPro" id="IPR012165">
    <property type="entry name" value="Cyt_c3_hydrogenase_gsu"/>
</dbReference>
<evidence type="ECO:0000313" key="5">
    <source>
        <dbReference type="Proteomes" id="UP000554286"/>
    </source>
</evidence>
<keyword evidence="1" id="KW-0479">Metal-binding</keyword>
<dbReference type="InterPro" id="IPR017938">
    <property type="entry name" value="Riboflavin_synthase-like_b-brl"/>
</dbReference>
<feature type="compositionally biased region" description="Low complexity" evidence="2">
    <location>
        <begin position="1"/>
        <end position="18"/>
    </location>
</feature>
<dbReference type="Proteomes" id="UP000554286">
    <property type="component" value="Unassembled WGS sequence"/>
</dbReference>
<dbReference type="SUPFAM" id="SSF52343">
    <property type="entry name" value="Ferredoxin reductase-like, C-terminal NADP-linked domain"/>
    <property type="match status" value="1"/>
</dbReference>
<dbReference type="InterPro" id="IPR019480">
    <property type="entry name" value="Dihydroorotate_DH_Fe-S-bd"/>
</dbReference>
<evidence type="ECO:0000256" key="1">
    <source>
        <dbReference type="PIRSR" id="PIRSR006816-2"/>
    </source>
</evidence>
<dbReference type="RefSeq" id="WP_184046633.1">
    <property type="nucleotide sequence ID" value="NZ_JACIGK010000025.1"/>
</dbReference>
<feature type="binding site" evidence="1">
    <location>
        <position position="272"/>
    </location>
    <ligand>
        <name>[2Fe-2S] cluster</name>
        <dbReference type="ChEBI" id="CHEBI:190135"/>
    </ligand>
</feature>
<reference evidence="4 5" key="1">
    <citation type="submission" date="2020-08" db="EMBL/GenBank/DDBJ databases">
        <title>Genome sequencing of Purple Non-Sulfur Bacteria from various extreme environments.</title>
        <authorList>
            <person name="Mayer M."/>
        </authorList>
    </citation>
    <scope>NUCLEOTIDE SEQUENCE [LARGE SCALE GENOMIC DNA]</scope>
    <source>
        <strain evidence="4 5">JA131</strain>
    </source>
</reference>
<feature type="binding site" evidence="1">
    <location>
        <position position="275"/>
    </location>
    <ligand>
        <name>[2Fe-2S] cluster</name>
        <dbReference type="ChEBI" id="CHEBI:190135"/>
    </ligand>
</feature>
<sequence>MDAQPAASRSTPSSAPLPDTLAALRLGSPGTDPMRPRPYRIERWTRELSDTFTVDLVPLEGPPSPFRPGQFNMLYVFGAGEVPISISGDPAHPERLVHTTRAVGQVTNAMKALRVGDTLGVRGPFGTPWPVEAAYGHDVVVAAGGIGLAPLRPLIHALLAERPRFGTVVLLYGARTPEDILFRRQLTAWRGRFDMTVHATVDRATGRWAGPVGMVTRLIARGGFDARDTTAFVCGPEVMMRHAAQALIDRGVAARRIHLSMERNMKCAIGVCGHCQWGPDFVCKDGPVFRYDHVAERLGCFEI</sequence>
<dbReference type="InterPro" id="IPR017927">
    <property type="entry name" value="FAD-bd_FR_type"/>
</dbReference>
<dbReference type="PANTHER" id="PTHR43513">
    <property type="entry name" value="DIHYDROOROTATE DEHYDROGENASE B (NAD(+)), ELECTRON TRANSFER SUBUNIT"/>
    <property type="match status" value="1"/>
</dbReference>
<feature type="domain" description="FAD-binding FR-type" evidence="3">
    <location>
        <begin position="34"/>
        <end position="131"/>
    </location>
</feature>
<dbReference type="GO" id="GO:0016491">
    <property type="term" value="F:oxidoreductase activity"/>
    <property type="evidence" value="ECO:0007669"/>
    <property type="project" value="InterPro"/>
</dbReference>
<dbReference type="PRINTS" id="PR00371">
    <property type="entry name" value="FPNCR"/>
</dbReference>
<feature type="binding site" evidence="1">
    <location>
        <position position="283"/>
    </location>
    <ligand>
        <name>[2Fe-2S] cluster</name>
        <dbReference type="ChEBI" id="CHEBI:190135"/>
    </ligand>
</feature>
<dbReference type="CDD" id="cd06221">
    <property type="entry name" value="sulfite_reductase_like"/>
    <property type="match status" value="1"/>
</dbReference>
<keyword evidence="1" id="KW-0408">Iron</keyword>
<keyword evidence="1" id="KW-0411">Iron-sulfur</keyword>
<feature type="binding site" evidence="1">
    <location>
        <position position="267"/>
    </location>
    <ligand>
        <name>[2Fe-2S] cluster</name>
        <dbReference type="ChEBI" id="CHEBI:190135"/>
    </ligand>
</feature>
<organism evidence="4 5">
    <name type="scientific">Roseospira visakhapatnamensis</name>
    <dbReference type="NCBI Taxonomy" id="390880"/>
    <lineage>
        <taxon>Bacteria</taxon>
        <taxon>Pseudomonadati</taxon>
        <taxon>Pseudomonadota</taxon>
        <taxon>Alphaproteobacteria</taxon>
        <taxon>Rhodospirillales</taxon>
        <taxon>Rhodospirillaceae</taxon>
        <taxon>Roseospira</taxon>
    </lineage>
</organism>
<dbReference type="PROSITE" id="PS51384">
    <property type="entry name" value="FAD_FR"/>
    <property type="match status" value="1"/>
</dbReference>
<name>A0A7W6WAM3_9PROT</name>
<dbReference type="Pfam" id="PF00175">
    <property type="entry name" value="NAD_binding_1"/>
    <property type="match status" value="1"/>
</dbReference>
<dbReference type="AlphaFoldDB" id="A0A7W6WAM3"/>
<dbReference type="PRINTS" id="PR00406">
    <property type="entry name" value="CYTB5RDTASE"/>
</dbReference>
<comment type="caution">
    <text evidence="4">The sequence shown here is derived from an EMBL/GenBank/DDBJ whole genome shotgun (WGS) entry which is preliminary data.</text>
</comment>
<evidence type="ECO:0000256" key="2">
    <source>
        <dbReference type="SAM" id="MobiDB-lite"/>
    </source>
</evidence>
<accession>A0A7W6WAM3</accession>
<dbReference type="Gene3D" id="2.40.30.10">
    <property type="entry name" value="Translation factors"/>
    <property type="match status" value="1"/>
</dbReference>
<dbReference type="GO" id="GO:0050660">
    <property type="term" value="F:flavin adenine dinucleotide binding"/>
    <property type="evidence" value="ECO:0007669"/>
    <property type="project" value="InterPro"/>
</dbReference>
<evidence type="ECO:0000259" key="3">
    <source>
        <dbReference type="PROSITE" id="PS51384"/>
    </source>
</evidence>
<dbReference type="InterPro" id="IPR001433">
    <property type="entry name" value="OxRdtase_FAD/NAD-bd"/>
</dbReference>
<dbReference type="InterPro" id="IPR039261">
    <property type="entry name" value="FNR_nucleotide-bd"/>
</dbReference>
<dbReference type="PANTHER" id="PTHR43513:SF1">
    <property type="entry name" value="ANAEROBIC SULFITE REDUCTASE SUBUNIT B"/>
    <property type="match status" value="1"/>
</dbReference>
<comment type="cofactor">
    <cofactor evidence="1">
        <name>[2Fe-2S] cluster</name>
        <dbReference type="ChEBI" id="CHEBI:190135"/>
    </cofactor>
    <text evidence="1">Binds 1 [2Fe-2S] cluster per subunit.</text>
</comment>
<dbReference type="PIRSF" id="PIRSF006816">
    <property type="entry name" value="Cyc3_hyd_g"/>
    <property type="match status" value="1"/>
</dbReference>
<evidence type="ECO:0000313" key="4">
    <source>
        <dbReference type="EMBL" id="MBB4267335.1"/>
    </source>
</evidence>
<feature type="region of interest" description="Disordered" evidence="2">
    <location>
        <begin position="1"/>
        <end position="37"/>
    </location>
</feature>
<dbReference type="Pfam" id="PF10418">
    <property type="entry name" value="DHODB_Fe-S_bind"/>
    <property type="match status" value="1"/>
</dbReference>
<dbReference type="GO" id="GO:0046872">
    <property type="term" value="F:metal ion binding"/>
    <property type="evidence" value="ECO:0007669"/>
    <property type="project" value="UniProtKB-KW"/>
</dbReference>
<dbReference type="GO" id="GO:0006221">
    <property type="term" value="P:pyrimidine nucleotide biosynthetic process"/>
    <property type="evidence" value="ECO:0007669"/>
    <property type="project" value="InterPro"/>
</dbReference>
<dbReference type="InterPro" id="IPR001709">
    <property type="entry name" value="Flavoprot_Pyr_Nucl_cyt_Rdtase"/>
</dbReference>
<dbReference type="InterPro" id="IPR050353">
    <property type="entry name" value="PyrK_electron_transfer"/>
</dbReference>
<keyword evidence="1" id="KW-0001">2Fe-2S</keyword>
<dbReference type="EMBL" id="JACIGK010000025">
    <property type="protein sequence ID" value="MBB4267335.1"/>
    <property type="molecule type" value="Genomic_DNA"/>
</dbReference>
<dbReference type="GO" id="GO:0051537">
    <property type="term" value="F:2 iron, 2 sulfur cluster binding"/>
    <property type="evidence" value="ECO:0007669"/>
    <property type="project" value="UniProtKB-KW"/>
</dbReference>
<dbReference type="Gene3D" id="3.40.50.80">
    <property type="entry name" value="Nucleotide-binding domain of ferredoxin-NADP reductase (FNR) module"/>
    <property type="match status" value="1"/>
</dbReference>
<gene>
    <name evidence="4" type="ORF">GGD89_002976</name>
</gene>
<dbReference type="SUPFAM" id="SSF63380">
    <property type="entry name" value="Riboflavin synthase domain-like"/>
    <property type="match status" value="1"/>
</dbReference>
<protein>
    <submittedName>
        <fullName evidence="4">NAD(P)H-flavin reductase</fullName>
    </submittedName>
</protein>